<reference evidence="7 8" key="1">
    <citation type="submission" date="2024-09" db="EMBL/GenBank/DDBJ databases">
        <authorList>
            <person name="Sun Q."/>
            <person name="Mori K."/>
        </authorList>
    </citation>
    <scope>NUCLEOTIDE SEQUENCE [LARGE SCALE GENOMIC DNA]</scope>
    <source>
        <strain evidence="7 8">CCM 7228</strain>
    </source>
</reference>
<comment type="catalytic activity">
    <reaction evidence="5 6">
        <text>urate + O2 + H2O = 5-hydroxyisourate + H2O2</text>
        <dbReference type="Rhea" id="RHEA:21368"/>
        <dbReference type="ChEBI" id="CHEBI:15377"/>
        <dbReference type="ChEBI" id="CHEBI:15379"/>
        <dbReference type="ChEBI" id="CHEBI:16240"/>
        <dbReference type="ChEBI" id="CHEBI:17775"/>
        <dbReference type="ChEBI" id="CHEBI:18072"/>
        <dbReference type="EC" id="1.7.3.3"/>
    </reaction>
</comment>
<dbReference type="GO" id="GO:0004846">
    <property type="term" value="F:urate oxidase activity"/>
    <property type="evidence" value="ECO:0007669"/>
    <property type="project" value="UniProtKB-EC"/>
</dbReference>
<comment type="caution">
    <text evidence="7">The sequence shown here is derived from an EMBL/GenBank/DDBJ whole genome shotgun (WGS) entry which is preliminary data.</text>
</comment>
<organism evidence="7 8">
    <name type="scientific">Metabacillus herbersteinensis</name>
    <dbReference type="NCBI Taxonomy" id="283816"/>
    <lineage>
        <taxon>Bacteria</taxon>
        <taxon>Bacillati</taxon>
        <taxon>Bacillota</taxon>
        <taxon>Bacilli</taxon>
        <taxon>Bacillales</taxon>
        <taxon>Bacillaceae</taxon>
        <taxon>Metabacillus</taxon>
    </lineage>
</organism>
<name>A0ABV6GGI2_9BACI</name>
<dbReference type="Proteomes" id="UP001589854">
    <property type="component" value="Unassembled WGS sequence"/>
</dbReference>
<accession>A0ABV6GGI2</accession>
<gene>
    <name evidence="7" type="primary">pucL</name>
    <name evidence="7" type="ORF">ACFFIX_15255</name>
</gene>
<keyword evidence="8" id="KW-1185">Reference proteome</keyword>
<dbReference type="SUPFAM" id="SSF55620">
    <property type="entry name" value="Tetrahydrobiopterin biosynthesis enzymes-like"/>
    <property type="match status" value="2"/>
</dbReference>
<evidence type="ECO:0000256" key="4">
    <source>
        <dbReference type="ARBA" id="ARBA00023002"/>
    </source>
</evidence>
<dbReference type="RefSeq" id="WP_378935465.1">
    <property type="nucleotide sequence ID" value="NZ_JBHLVO010000013.1"/>
</dbReference>
<dbReference type="PIRSF" id="PIRSF000241">
    <property type="entry name" value="Urate_oxidase"/>
    <property type="match status" value="1"/>
</dbReference>
<evidence type="ECO:0000313" key="7">
    <source>
        <dbReference type="EMBL" id="MFC0272791.1"/>
    </source>
</evidence>
<evidence type="ECO:0000313" key="8">
    <source>
        <dbReference type="Proteomes" id="UP001589854"/>
    </source>
</evidence>
<evidence type="ECO:0000256" key="1">
    <source>
        <dbReference type="ARBA" id="ARBA00004831"/>
    </source>
</evidence>
<comment type="similarity">
    <text evidence="2 5 6">Belongs to the uricase family.</text>
</comment>
<keyword evidence="3 5" id="KW-0659">Purine metabolism</keyword>
<evidence type="ECO:0000256" key="6">
    <source>
        <dbReference type="RuleBase" id="RU004455"/>
    </source>
</evidence>
<dbReference type="Gene3D" id="3.10.270.10">
    <property type="entry name" value="Urate Oxidase"/>
    <property type="match status" value="1"/>
</dbReference>
<proteinExistence type="inferred from homology"/>
<keyword evidence="4 5" id="KW-0560">Oxidoreductase</keyword>
<dbReference type="Pfam" id="PF01014">
    <property type="entry name" value="Uricase"/>
    <property type="match status" value="2"/>
</dbReference>
<evidence type="ECO:0000256" key="5">
    <source>
        <dbReference type="PIRNR" id="PIRNR000241"/>
    </source>
</evidence>
<comment type="pathway">
    <text evidence="1 5">Purine metabolism; urate degradation; (S)-allantoin from urate: step 1/3.</text>
</comment>
<dbReference type="PANTHER" id="PTHR42874:SF1">
    <property type="entry name" value="URICASE"/>
    <property type="match status" value="1"/>
</dbReference>
<dbReference type="NCBIfam" id="TIGR03383">
    <property type="entry name" value="urate_oxi"/>
    <property type="match status" value="1"/>
</dbReference>
<dbReference type="EMBL" id="JBHLVO010000013">
    <property type="protein sequence ID" value="MFC0272791.1"/>
    <property type="molecule type" value="Genomic_DNA"/>
</dbReference>
<protein>
    <recommendedName>
        <fullName evidence="5 6">Uricase</fullName>
        <ecNumber evidence="5 6">1.7.3.3</ecNumber>
    </recommendedName>
    <alternativeName>
        <fullName evidence="5">Urate oxidase</fullName>
    </alternativeName>
</protein>
<sequence length="318" mass="36624">MKRMMSYGKADVWVYRTYAKPLTGVRTIPESVFTGRKNTLFCMNVKVAVEGEEFLSSFKDGDNTFIVATDSMKNFILKHAGDYEGATQEGFLEFVGRRFLETYSQMTGIKISGEQIPFDELQVPVNDKFEPSPFVFRYSLNEQAFSSIEMKRSKDEITTNDQLSGLKGLKLIKVRGSSFYGYVKDEYTTLPESYDRPLFVFLNIEWRYQDIENARGNTLDGYVAAEQVRDIAYTVLHEENSPSIQNLIYRIGLRILGRFPQLVEVRFESNNRTWETVLDEIPSSQEGKVFTEPRPPFGFQCFSMTREDLQTDGNHSND</sequence>
<dbReference type="PRINTS" id="PR00093">
    <property type="entry name" value="URICASE"/>
</dbReference>
<evidence type="ECO:0000256" key="2">
    <source>
        <dbReference type="ARBA" id="ARBA00009760"/>
    </source>
</evidence>
<comment type="function">
    <text evidence="5 6">Catalyzes the oxidation of uric acid to 5-hydroxyisourate, which is further processed to form (S)-allantoin.</text>
</comment>
<evidence type="ECO:0000256" key="3">
    <source>
        <dbReference type="ARBA" id="ARBA00022631"/>
    </source>
</evidence>
<dbReference type="PANTHER" id="PTHR42874">
    <property type="entry name" value="URICASE"/>
    <property type="match status" value="1"/>
</dbReference>
<dbReference type="InterPro" id="IPR002042">
    <property type="entry name" value="Uricase"/>
</dbReference>
<dbReference type="EC" id="1.7.3.3" evidence="5 6"/>